<protein>
    <submittedName>
        <fullName evidence="2">Porin</fullName>
    </submittedName>
</protein>
<accession>A0ABU4RYV2</accession>
<evidence type="ECO:0000256" key="1">
    <source>
        <dbReference type="SAM" id="SignalP"/>
    </source>
</evidence>
<dbReference type="Pfam" id="PF16956">
    <property type="entry name" value="Porin_7"/>
    <property type="match status" value="1"/>
</dbReference>
<comment type="caution">
    <text evidence="2">The sequence shown here is derived from an EMBL/GenBank/DDBJ whole genome shotgun (WGS) entry which is preliminary data.</text>
</comment>
<sequence length="277" mass="31184">MEIIATKFLVTPALLLSVAAQADMASLNLESEYQFELRGSYTYDDQPIASLDFDSQAYGVEASYFYAPVKLGQQPYAEAAFLQGVSSLELSMQRRETESRFTDCASCNAASSTYDYLTLTSRSYVADYLYLEGTYSYSDYEYQSFNSTSSNDSDFWFASIGVMPLEGLLITTDFNKRNSLFENGWNLGAKYVVPVTETAAINMEATYSDPDIGDDTWLLEADYYFTPTLSLGGSYSTQSELYTARSTWYWSKSFAVDVEYQEQYLGDSYTIGVSTRF</sequence>
<evidence type="ECO:0000313" key="3">
    <source>
        <dbReference type="Proteomes" id="UP001273505"/>
    </source>
</evidence>
<dbReference type="EMBL" id="JAXAFO010000019">
    <property type="protein sequence ID" value="MDX6850066.1"/>
    <property type="molecule type" value="Genomic_DNA"/>
</dbReference>
<reference evidence="2 3" key="1">
    <citation type="submission" date="2023-11" db="EMBL/GenBank/DDBJ databases">
        <title>Gilvimarinus fulvus sp. nov., isolated from the surface of Kelp.</title>
        <authorList>
            <person name="Sun Y.Y."/>
            <person name="Gong Y."/>
            <person name="Du Z.J."/>
        </authorList>
    </citation>
    <scope>NUCLEOTIDE SEQUENCE [LARGE SCALE GENOMIC DNA]</scope>
    <source>
        <strain evidence="2 3">SDUM040013</strain>
    </source>
</reference>
<name>A0ABU4RYV2_9GAMM</name>
<feature type="signal peptide" evidence="1">
    <location>
        <begin position="1"/>
        <end position="22"/>
    </location>
</feature>
<feature type="chain" id="PRO_5045608029" evidence="1">
    <location>
        <begin position="23"/>
        <end position="277"/>
    </location>
</feature>
<dbReference type="Proteomes" id="UP001273505">
    <property type="component" value="Unassembled WGS sequence"/>
</dbReference>
<gene>
    <name evidence="2" type="ORF">SCD92_11900</name>
</gene>
<keyword evidence="3" id="KW-1185">Reference proteome</keyword>
<proteinExistence type="predicted"/>
<dbReference type="RefSeq" id="WP_302720811.1">
    <property type="nucleotide sequence ID" value="NZ_JAULRU010000215.1"/>
</dbReference>
<evidence type="ECO:0000313" key="2">
    <source>
        <dbReference type="EMBL" id="MDX6850066.1"/>
    </source>
</evidence>
<organism evidence="2 3">
    <name type="scientific">Gilvimarinus gilvus</name>
    <dbReference type="NCBI Taxonomy" id="3058038"/>
    <lineage>
        <taxon>Bacteria</taxon>
        <taxon>Pseudomonadati</taxon>
        <taxon>Pseudomonadota</taxon>
        <taxon>Gammaproteobacteria</taxon>
        <taxon>Cellvibrionales</taxon>
        <taxon>Cellvibrionaceae</taxon>
        <taxon>Gilvimarinus</taxon>
    </lineage>
</organism>
<keyword evidence="1" id="KW-0732">Signal</keyword>
<dbReference type="InterPro" id="IPR031593">
    <property type="entry name" value="Porin_7"/>
</dbReference>